<dbReference type="EMBL" id="JAGRYU010000025">
    <property type="protein sequence ID" value="MBU4682936.1"/>
    <property type="molecule type" value="Genomic_DNA"/>
</dbReference>
<reference evidence="2" key="2">
    <citation type="submission" date="2023-07" db="EMBL/GenBank/DDBJ databases">
        <title>Cedecea davisae an AmpC producer and its therapeutic implications.</title>
        <authorList>
            <person name="Notter J."/>
        </authorList>
    </citation>
    <scope>NUCLEOTIDE SEQUENCE [LARGE SCALE GENOMIC DNA]</scope>
    <source>
        <strain evidence="2">1</strain>
    </source>
</reference>
<comment type="caution">
    <text evidence="1">The sequence shown here is derived from an EMBL/GenBank/DDBJ whole genome shotgun (WGS) entry which is preliminary data.</text>
</comment>
<dbReference type="Proteomes" id="UP000686327">
    <property type="component" value="Unassembled WGS sequence"/>
</dbReference>
<proteinExistence type="predicted"/>
<gene>
    <name evidence="1" type="ORF">KC222_13065</name>
</gene>
<evidence type="ECO:0000313" key="1">
    <source>
        <dbReference type="EMBL" id="MBU4682936.1"/>
    </source>
</evidence>
<protein>
    <submittedName>
        <fullName evidence="1">Uncharacterized protein</fullName>
    </submittedName>
</protein>
<evidence type="ECO:0000313" key="2">
    <source>
        <dbReference type="Proteomes" id="UP000686327"/>
    </source>
</evidence>
<sequence length="307" mass="35245">MLLPFNEISLACIKTPNDIERFYSLISNLVKLLNLKKLPDVVFKSNVLTKDIIGCGNLFETIKESELNFEDKAVLYSIIQNTPFIEEVDLSEIQIQYNYIDSHGLTYAYVKDAPSISIPVHPWLDFMVDAEKQFINADGNIDSEIVSIKHVGDLNNPNNSWLSALLPDEYYSNSAEFITFCEERFERINISSSSLESISILTLEKIKKLERSFTILNEYCLTHWKFGSLRSSSITDMGLHVRPDSEITMQMYGEQRFFRNENNTAEQFTLHFDVSEGERAYIKGLTDDKTIFVAYVGPHLSTKKFPK</sequence>
<name>A0ABS6DJD5_9ENTR</name>
<organism evidence="1 2">
    <name type="scientific">Cedecea davisae</name>
    <dbReference type="NCBI Taxonomy" id="158484"/>
    <lineage>
        <taxon>Bacteria</taxon>
        <taxon>Pseudomonadati</taxon>
        <taxon>Pseudomonadota</taxon>
        <taxon>Gammaproteobacteria</taxon>
        <taxon>Enterobacterales</taxon>
        <taxon>Enterobacteriaceae</taxon>
        <taxon>Cedecea</taxon>
    </lineage>
</organism>
<dbReference type="RefSeq" id="WP_216376059.1">
    <property type="nucleotide sequence ID" value="NZ_JAGRYT010000028.1"/>
</dbReference>
<accession>A0ABS6DJD5</accession>
<reference evidence="1 2" key="1">
    <citation type="submission" date="2021-04" db="EMBL/GenBank/DDBJ databases">
        <authorList>
            <person name="Seiffert S.N."/>
        </authorList>
    </citation>
    <scope>NUCLEOTIDE SEQUENCE [LARGE SCALE GENOMIC DNA]</scope>
    <source>
        <strain evidence="1 2">1</strain>
    </source>
</reference>
<keyword evidence="2" id="KW-1185">Reference proteome</keyword>